<comment type="caution">
    <text evidence="8">The sequence shown here is derived from an EMBL/GenBank/DDBJ whole genome shotgun (WGS) entry which is preliminary data.</text>
</comment>
<dbReference type="PANTHER" id="PTHR13887">
    <property type="entry name" value="GLUTATHIONE S-TRANSFERASE KAPPA"/>
    <property type="match status" value="1"/>
</dbReference>
<protein>
    <submittedName>
        <fullName evidence="8">DsbA family protein</fullName>
    </submittedName>
</protein>
<dbReference type="AlphaFoldDB" id="A0A369KRG8"/>
<dbReference type="InterPro" id="IPR013766">
    <property type="entry name" value="Thioredoxin_domain"/>
</dbReference>
<keyword evidence="5" id="KW-0676">Redox-active center</keyword>
<evidence type="ECO:0000256" key="3">
    <source>
        <dbReference type="ARBA" id="ARBA00023002"/>
    </source>
</evidence>
<dbReference type="Proteomes" id="UP000253934">
    <property type="component" value="Unassembled WGS sequence"/>
</dbReference>
<evidence type="ECO:0000256" key="1">
    <source>
        <dbReference type="ARBA" id="ARBA00005791"/>
    </source>
</evidence>
<dbReference type="SUPFAM" id="SSF52833">
    <property type="entry name" value="Thioredoxin-like"/>
    <property type="match status" value="1"/>
</dbReference>
<keyword evidence="4" id="KW-1015">Disulfide bond</keyword>
<feature type="domain" description="Thioredoxin" evidence="7">
    <location>
        <begin position="166"/>
        <end position="367"/>
    </location>
</feature>
<name>A0A369KRG8_9BACT</name>
<evidence type="ECO:0000256" key="5">
    <source>
        <dbReference type="ARBA" id="ARBA00023284"/>
    </source>
</evidence>
<dbReference type="Gene3D" id="3.40.30.10">
    <property type="entry name" value="Glutaredoxin"/>
    <property type="match status" value="1"/>
</dbReference>
<dbReference type="Pfam" id="PF13462">
    <property type="entry name" value="Thioredoxin_4"/>
    <property type="match status" value="1"/>
</dbReference>
<gene>
    <name evidence="8" type="ORF">DCC88_10030</name>
</gene>
<organism evidence="8 9">
    <name type="scientific">Spirobacillus cienkowskii</name>
    <dbReference type="NCBI Taxonomy" id="495820"/>
    <lineage>
        <taxon>Bacteria</taxon>
        <taxon>Pseudomonadati</taxon>
        <taxon>Bdellovibrionota</taxon>
        <taxon>Oligoflexia</taxon>
        <taxon>Silvanigrellales</taxon>
        <taxon>Spirobacillus</taxon>
    </lineage>
</organism>
<comment type="similarity">
    <text evidence="1">Belongs to the thioredoxin family. DsbA subfamily.</text>
</comment>
<feature type="transmembrane region" description="Helical" evidence="6">
    <location>
        <begin position="6"/>
        <end position="25"/>
    </location>
</feature>
<dbReference type="PANTHER" id="PTHR13887:SF14">
    <property type="entry name" value="DISULFIDE BOND FORMATION PROTEIN D"/>
    <property type="match status" value="1"/>
</dbReference>
<evidence type="ECO:0000313" key="8">
    <source>
        <dbReference type="EMBL" id="RDB35437.1"/>
    </source>
</evidence>
<dbReference type="GO" id="GO:0016491">
    <property type="term" value="F:oxidoreductase activity"/>
    <property type="evidence" value="ECO:0007669"/>
    <property type="project" value="UniProtKB-KW"/>
</dbReference>
<accession>A0A369KRG8</accession>
<evidence type="ECO:0000259" key="7">
    <source>
        <dbReference type="PROSITE" id="PS51352"/>
    </source>
</evidence>
<evidence type="ECO:0000256" key="4">
    <source>
        <dbReference type="ARBA" id="ARBA00023157"/>
    </source>
</evidence>
<evidence type="ECO:0000256" key="6">
    <source>
        <dbReference type="SAM" id="Phobius"/>
    </source>
</evidence>
<keyword evidence="3" id="KW-0560">Oxidoreductase</keyword>
<evidence type="ECO:0000256" key="2">
    <source>
        <dbReference type="ARBA" id="ARBA00022729"/>
    </source>
</evidence>
<dbReference type="EMBL" id="QOVW01000085">
    <property type="protein sequence ID" value="RDB35437.1"/>
    <property type="molecule type" value="Genomic_DNA"/>
</dbReference>
<keyword evidence="6" id="KW-0812">Transmembrane</keyword>
<keyword evidence="6" id="KW-0472">Membrane</keyword>
<dbReference type="InterPro" id="IPR012336">
    <property type="entry name" value="Thioredoxin-like_fold"/>
</dbReference>
<keyword evidence="9" id="KW-1185">Reference proteome</keyword>
<keyword evidence="2" id="KW-0732">Signal</keyword>
<reference evidence="8" key="1">
    <citation type="submission" date="2018-04" db="EMBL/GenBank/DDBJ databases">
        <title>Draft genome sequence of the Candidatus Spirobacillus cienkowskii, a pathogen of freshwater Daphnia species, reconstructed from hemolymph metagenomic reads.</title>
        <authorList>
            <person name="Bresciani L."/>
            <person name="Lemos L.N."/>
            <person name="Wale N."/>
            <person name="Lin J.Y."/>
            <person name="Fernandes G.R."/>
            <person name="Duffy M.A."/>
            <person name="Rodrigues J.M."/>
        </authorList>
    </citation>
    <scope>NUCLEOTIDE SEQUENCE [LARGE SCALE GENOMIC DNA]</scope>
    <source>
        <strain evidence="8">Binning01</strain>
    </source>
</reference>
<keyword evidence="6" id="KW-1133">Transmembrane helix</keyword>
<evidence type="ECO:0000313" key="9">
    <source>
        <dbReference type="Proteomes" id="UP000253934"/>
    </source>
</evidence>
<dbReference type="InterPro" id="IPR036249">
    <property type="entry name" value="Thioredoxin-like_sf"/>
</dbReference>
<proteinExistence type="inferred from homology"/>
<sequence>MSKGKFIIGGIFVCAAIVGTIPLFFHDYKKITNNLPVTQNATEKLEKAISSNNKSDVLGKFNNTTLKRSDLNPQERQALYDAENQSYKAIENILAKRFFDNRIKEYMKKKNISNVNDAEKIFIQEFSGVSQAQVKQFIKENGENPQLKGKSPEQQEALVKPYLQNQGISNYYRSIIAKAISDGDIEVTGAAKPESVRINVDTSNAPSKGTANAPITIVEFADFQCPFCATAEPVIEEILKKYKGKVRLVFKNFPLAQMHPEAIPSALAAECAAKQDKYWQMHGSLFENHKKLNEQLYVQLAQKFGLNLEEFNKCRKDKAMLDKIYADMEYGQSLGINATPAFYVNGIQLMGAVPKSDFEKIINSELAK</sequence>
<dbReference type="PROSITE" id="PS51352">
    <property type="entry name" value="THIOREDOXIN_2"/>
    <property type="match status" value="1"/>
</dbReference>